<feature type="compositionally biased region" description="Basic and acidic residues" evidence="1">
    <location>
        <begin position="14"/>
        <end position="28"/>
    </location>
</feature>
<comment type="caution">
    <text evidence="4">The sequence shown here is derived from an EMBL/GenBank/DDBJ whole genome shotgun (WGS) entry which is preliminary data.</text>
</comment>
<evidence type="ECO:0000259" key="3">
    <source>
        <dbReference type="Pfam" id="PF19803"/>
    </source>
</evidence>
<sequence>MSHERPTETLPAPTRERPGGGEHADRAPRGRRHAGRFWSSRRVPAALAAAVLLGASGLMLYDVVSVRADRPAMYWRRWLARELARQHLDGTAALVGGAVAMALGVWLIWLAVTPGLRAVLPMLRRRPAVRAGLDRDAAALVLRDRAMEVPGVQSVRVKMKRHRATARAQAHFRPLDDVRGDLADALARGVRDLGLAKPPAVRVKVARPPKKG</sequence>
<proteinExistence type="predicted"/>
<evidence type="ECO:0000313" key="5">
    <source>
        <dbReference type="Proteomes" id="UP001499884"/>
    </source>
</evidence>
<keyword evidence="5" id="KW-1185">Reference proteome</keyword>
<name>A0ABP7FG71_9ACTN</name>
<feature type="transmembrane region" description="Helical" evidence="2">
    <location>
        <begin position="92"/>
        <end position="116"/>
    </location>
</feature>
<keyword evidence="2" id="KW-0472">Membrane</keyword>
<evidence type="ECO:0000256" key="2">
    <source>
        <dbReference type="SAM" id="Phobius"/>
    </source>
</evidence>
<gene>
    <name evidence="4" type="ORF">GCM10023082_40280</name>
</gene>
<evidence type="ECO:0000313" key="4">
    <source>
        <dbReference type="EMBL" id="GAA3739082.1"/>
    </source>
</evidence>
<keyword evidence="2" id="KW-0812">Transmembrane</keyword>
<evidence type="ECO:0000256" key="1">
    <source>
        <dbReference type="SAM" id="MobiDB-lite"/>
    </source>
</evidence>
<dbReference type="RefSeq" id="WP_345649233.1">
    <property type="nucleotide sequence ID" value="NZ_BAABEP010000029.1"/>
</dbReference>
<dbReference type="InterPro" id="IPR046253">
    <property type="entry name" value="DUF6286"/>
</dbReference>
<accession>A0ABP7FG71</accession>
<protein>
    <submittedName>
        <fullName evidence="4">DUF6286 domain-containing protein</fullName>
    </submittedName>
</protein>
<keyword evidence="2" id="KW-1133">Transmembrane helix</keyword>
<organism evidence="4 5">
    <name type="scientific">Streptomyces tremellae</name>
    <dbReference type="NCBI Taxonomy" id="1124239"/>
    <lineage>
        <taxon>Bacteria</taxon>
        <taxon>Bacillati</taxon>
        <taxon>Actinomycetota</taxon>
        <taxon>Actinomycetes</taxon>
        <taxon>Kitasatosporales</taxon>
        <taxon>Streptomycetaceae</taxon>
        <taxon>Streptomyces</taxon>
    </lineage>
</organism>
<feature type="region of interest" description="Disordered" evidence="1">
    <location>
        <begin position="1"/>
        <end position="32"/>
    </location>
</feature>
<reference evidence="5" key="1">
    <citation type="journal article" date="2019" name="Int. J. Syst. Evol. Microbiol.">
        <title>The Global Catalogue of Microorganisms (GCM) 10K type strain sequencing project: providing services to taxonomists for standard genome sequencing and annotation.</title>
        <authorList>
            <consortium name="The Broad Institute Genomics Platform"/>
            <consortium name="The Broad Institute Genome Sequencing Center for Infectious Disease"/>
            <person name="Wu L."/>
            <person name="Ma J."/>
        </authorList>
    </citation>
    <scope>NUCLEOTIDE SEQUENCE [LARGE SCALE GENOMIC DNA]</scope>
    <source>
        <strain evidence="5">JCM 30846</strain>
    </source>
</reference>
<feature type="transmembrane region" description="Helical" evidence="2">
    <location>
        <begin position="43"/>
        <end position="61"/>
    </location>
</feature>
<dbReference type="Proteomes" id="UP001499884">
    <property type="component" value="Unassembled WGS sequence"/>
</dbReference>
<dbReference type="EMBL" id="BAABEP010000029">
    <property type="protein sequence ID" value="GAA3739082.1"/>
    <property type="molecule type" value="Genomic_DNA"/>
</dbReference>
<dbReference type="Pfam" id="PF19803">
    <property type="entry name" value="DUF6286"/>
    <property type="match status" value="1"/>
</dbReference>
<feature type="domain" description="DUF6286" evidence="3">
    <location>
        <begin position="102"/>
        <end position="205"/>
    </location>
</feature>